<dbReference type="AlphaFoldDB" id="A0A1H3T446"/>
<keyword evidence="1" id="KW-1133">Transmembrane helix</keyword>
<feature type="transmembrane region" description="Helical" evidence="1">
    <location>
        <begin position="31"/>
        <end position="58"/>
    </location>
</feature>
<protein>
    <submittedName>
        <fullName evidence="2">Uncharacterized protein</fullName>
    </submittedName>
</protein>
<keyword evidence="3" id="KW-1185">Reference proteome</keyword>
<reference evidence="3" key="1">
    <citation type="submission" date="2016-10" db="EMBL/GenBank/DDBJ databases">
        <authorList>
            <person name="Varghese N."/>
            <person name="Submissions S."/>
        </authorList>
    </citation>
    <scope>NUCLEOTIDE SEQUENCE [LARGE SCALE GENOMIC DNA]</scope>
    <source>
        <strain evidence="3">SP</strain>
    </source>
</reference>
<evidence type="ECO:0000256" key="1">
    <source>
        <dbReference type="SAM" id="Phobius"/>
    </source>
</evidence>
<evidence type="ECO:0000313" key="2">
    <source>
        <dbReference type="EMBL" id="SDZ44707.1"/>
    </source>
</evidence>
<organism evidence="2 3">
    <name type="scientific">Evansella caseinilytica</name>
    <dbReference type="NCBI Taxonomy" id="1503961"/>
    <lineage>
        <taxon>Bacteria</taxon>
        <taxon>Bacillati</taxon>
        <taxon>Bacillota</taxon>
        <taxon>Bacilli</taxon>
        <taxon>Bacillales</taxon>
        <taxon>Bacillaceae</taxon>
        <taxon>Evansella</taxon>
    </lineage>
</organism>
<keyword evidence="1" id="KW-0812">Transmembrane</keyword>
<name>A0A1H3T446_9BACI</name>
<dbReference type="EMBL" id="FNPI01000013">
    <property type="protein sequence ID" value="SDZ44707.1"/>
    <property type="molecule type" value="Genomic_DNA"/>
</dbReference>
<sequence>MLTIFLKCLFKKIAFHLFEQHDAMSGADAFFFMPAVSGFLAVGASSGTIAFLNTLFIVNKQK</sequence>
<dbReference type="Proteomes" id="UP000198935">
    <property type="component" value="Unassembled WGS sequence"/>
</dbReference>
<evidence type="ECO:0000313" key="3">
    <source>
        <dbReference type="Proteomes" id="UP000198935"/>
    </source>
</evidence>
<keyword evidence="1" id="KW-0472">Membrane</keyword>
<accession>A0A1H3T446</accession>
<gene>
    <name evidence="2" type="ORF">SAMN05421736_11317</name>
</gene>
<proteinExistence type="predicted"/>